<dbReference type="AlphaFoldDB" id="A0A1D2NJY6"/>
<evidence type="ECO:0000313" key="2">
    <source>
        <dbReference type="EMBL" id="ODN05539.1"/>
    </source>
</evidence>
<sequence length="181" mass="19942">MGFKVNIVGIIGTILVGYVSCYPNYVPNSPDVCSKMIPGHGPRPQTTPSPYEIVLNKQSVFGGNNLQVELKGKNGEKFKGFYIQARDQDGSPIGLFQSPNENESKAHTCFGVKNNAIHHTNRNDKESITLYWKAPEAFVGKVKIVATCENYKTLFEKHTLGFRGFSKPPGIGLGTIKRKVP</sequence>
<evidence type="ECO:0000259" key="1">
    <source>
        <dbReference type="PROSITE" id="PS51019"/>
    </source>
</evidence>
<dbReference type="PANTHER" id="PTHR45828">
    <property type="entry name" value="CYTOCHROME B561/FERRIC REDUCTASE TRANSMEMBRANE"/>
    <property type="match status" value="1"/>
</dbReference>
<dbReference type="OMA" id="NICTSME"/>
<dbReference type="STRING" id="48709.A0A1D2NJY6"/>
<dbReference type="Proteomes" id="UP000094527">
    <property type="component" value="Unassembled WGS sequence"/>
</dbReference>
<dbReference type="EMBL" id="LJIJ01000021">
    <property type="protein sequence ID" value="ODN05539.1"/>
    <property type="molecule type" value="Genomic_DNA"/>
</dbReference>
<proteinExistence type="predicted"/>
<organism evidence="2 3">
    <name type="scientific">Orchesella cincta</name>
    <name type="common">Springtail</name>
    <name type="synonym">Podura cincta</name>
    <dbReference type="NCBI Taxonomy" id="48709"/>
    <lineage>
        <taxon>Eukaryota</taxon>
        <taxon>Metazoa</taxon>
        <taxon>Ecdysozoa</taxon>
        <taxon>Arthropoda</taxon>
        <taxon>Hexapoda</taxon>
        <taxon>Collembola</taxon>
        <taxon>Entomobryomorpha</taxon>
        <taxon>Entomobryoidea</taxon>
        <taxon>Orchesellidae</taxon>
        <taxon>Orchesellinae</taxon>
        <taxon>Orchesella</taxon>
    </lineage>
</organism>
<name>A0A1D2NJY6_ORCCI</name>
<dbReference type="PROSITE" id="PS51019">
    <property type="entry name" value="REELIN"/>
    <property type="match status" value="1"/>
</dbReference>
<dbReference type="Gene3D" id="2.60.40.4060">
    <property type="entry name" value="Reeler domain"/>
    <property type="match status" value="1"/>
</dbReference>
<keyword evidence="3" id="KW-1185">Reference proteome</keyword>
<dbReference type="InterPro" id="IPR002861">
    <property type="entry name" value="Reeler_dom"/>
</dbReference>
<reference evidence="2 3" key="1">
    <citation type="journal article" date="2016" name="Genome Biol. Evol.">
        <title>Gene Family Evolution Reflects Adaptation to Soil Environmental Stressors in the Genome of the Collembolan Orchesella cincta.</title>
        <authorList>
            <person name="Faddeeva-Vakhrusheva A."/>
            <person name="Derks M.F."/>
            <person name="Anvar S.Y."/>
            <person name="Agamennone V."/>
            <person name="Suring W."/>
            <person name="Smit S."/>
            <person name="van Straalen N.M."/>
            <person name="Roelofs D."/>
        </authorList>
    </citation>
    <scope>NUCLEOTIDE SEQUENCE [LARGE SCALE GENOMIC DNA]</scope>
    <source>
        <tissue evidence="2">Mixed pool</tissue>
    </source>
</reference>
<dbReference type="OrthoDB" id="6418377at2759"/>
<gene>
    <name evidence="2" type="ORF">Ocin01_01138</name>
</gene>
<comment type="caution">
    <text evidence="2">The sequence shown here is derived from an EMBL/GenBank/DDBJ whole genome shotgun (WGS) entry which is preliminary data.</text>
</comment>
<dbReference type="CDD" id="cd08544">
    <property type="entry name" value="Reeler"/>
    <property type="match status" value="1"/>
</dbReference>
<dbReference type="InterPro" id="IPR051237">
    <property type="entry name" value="Ferric-chelate_Red/DefProt"/>
</dbReference>
<feature type="domain" description="Reelin" evidence="1">
    <location>
        <begin position="11"/>
        <end position="181"/>
    </location>
</feature>
<accession>A0A1D2NJY6</accession>
<dbReference type="PANTHER" id="PTHR45828:SF33">
    <property type="entry name" value="DOMON DOMAIN-CONTAINING PROTEIN"/>
    <property type="match status" value="1"/>
</dbReference>
<evidence type="ECO:0000313" key="3">
    <source>
        <dbReference type="Proteomes" id="UP000094527"/>
    </source>
</evidence>
<dbReference type="InterPro" id="IPR042307">
    <property type="entry name" value="Reeler_sf"/>
</dbReference>
<dbReference type="Pfam" id="PF02014">
    <property type="entry name" value="Reeler"/>
    <property type="match status" value="1"/>
</dbReference>
<dbReference type="GO" id="GO:0016020">
    <property type="term" value="C:membrane"/>
    <property type="evidence" value="ECO:0007669"/>
    <property type="project" value="TreeGrafter"/>
</dbReference>
<protein>
    <submittedName>
        <fullName evidence="2">Putative defense protein 3</fullName>
    </submittedName>
</protein>